<proteinExistence type="predicted"/>
<dbReference type="AlphaFoldDB" id="A0A0F9G3I7"/>
<protein>
    <submittedName>
        <fullName evidence="1">Uncharacterized protein</fullName>
    </submittedName>
</protein>
<sequence length="61" mass="7027">MTEQEMVDVLCESACFIEEFDDQCVIDCCISFEQEGVLTQDAGFVIMTEDDDKFYITVKKQ</sequence>
<organism evidence="1">
    <name type="scientific">marine sediment metagenome</name>
    <dbReference type="NCBI Taxonomy" id="412755"/>
    <lineage>
        <taxon>unclassified sequences</taxon>
        <taxon>metagenomes</taxon>
        <taxon>ecological metagenomes</taxon>
    </lineage>
</organism>
<gene>
    <name evidence="1" type="ORF">LCGC14_1958830</name>
</gene>
<evidence type="ECO:0000313" key="1">
    <source>
        <dbReference type="EMBL" id="KKL85031.1"/>
    </source>
</evidence>
<accession>A0A0F9G3I7</accession>
<reference evidence="1" key="1">
    <citation type="journal article" date="2015" name="Nature">
        <title>Complex archaea that bridge the gap between prokaryotes and eukaryotes.</title>
        <authorList>
            <person name="Spang A."/>
            <person name="Saw J.H."/>
            <person name="Jorgensen S.L."/>
            <person name="Zaremba-Niedzwiedzka K."/>
            <person name="Martijn J."/>
            <person name="Lind A.E."/>
            <person name="van Eijk R."/>
            <person name="Schleper C."/>
            <person name="Guy L."/>
            <person name="Ettema T.J."/>
        </authorList>
    </citation>
    <scope>NUCLEOTIDE SEQUENCE</scope>
</reference>
<comment type="caution">
    <text evidence="1">The sequence shown here is derived from an EMBL/GenBank/DDBJ whole genome shotgun (WGS) entry which is preliminary data.</text>
</comment>
<dbReference type="EMBL" id="LAZR01021521">
    <property type="protein sequence ID" value="KKL85031.1"/>
    <property type="molecule type" value="Genomic_DNA"/>
</dbReference>
<name>A0A0F9G3I7_9ZZZZ</name>